<comment type="caution">
    <text evidence="1">The sequence shown here is derived from an EMBL/GenBank/DDBJ whole genome shotgun (WGS) entry which is preliminary data.</text>
</comment>
<keyword evidence="2" id="KW-1185">Reference proteome</keyword>
<evidence type="ECO:0000313" key="2">
    <source>
        <dbReference type="Proteomes" id="UP000789366"/>
    </source>
</evidence>
<dbReference type="Proteomes" id="UP000789366">
    <property type="component" value="Unassembled WGS sequence"/>
</dbReference>
<sequence>MENASGSQETSSGVSAGTVVRDEVEKSQEQSLRNSLDRLTIDTLKVVCRGEGLSERGMKKDLVERLADRVLSKAKGKDKVTDNIQVGNIRESRMSFDVKEGLQDSSYKGRSCETFDTVRSGGVDEIGGEGYLDFDQQYVAFEKSMEKTMQAMVGKVVGEIKKSIQPVQNVEENKYWTKEKMNKPRDQFEYDEWCKVGRYLDSALLSNNWDMISKAREAVATRAFMLRIANREGWNIAAEIGDKSTDDLMEVLFHDKLANARQTAKNKRQRVENKPGSPGLALNTPLIGVGQGVQWPLVQQPFQSLQPYQSVQPFHPGFFNSVVPQAPYPMQERQSYDSQRDSWNRPWSSQQSQREYNL</sequence>
<feature type="non-terminal residue" evidence="1">
    <location>
        <position position="358"/>
    </location>
</feature>
<protein>
    <submittedName>
        <fullName evidence="1">3463_t:CDS:1</fullName>
    </submittedName>
</protein>
<evidence type="ECO:0000313" key="1">
    <source>
        <dbReference type="EMBL" id="CAG8595193.1"/>
    </source>
</evidence>
<organism evidence="1 2">
    <name type="scientific">Cetraspora pellucida</name>
    <dbReference type="NCBI Taxonomy" id="1433469"/>
    <lineage>
        <taxon>Eukaryota</taxon>
        <taxon>Fungi</taxon>
        <taxon>Fungi incertae sedis</taxon>
        <taxon>Mucoromycota</taxon>
        <taxon>Glomeromycotina</taxon>
        <taxon>Glomeromycetes</taxon>
        <taxon>Diversisporales</taxon>
        <taxon>Gigasporaceae</taxon>
        <taxon>Cetraspora</taxon>
    </lineage>
</organism>
<reference evidence="1" key="1">
    <citation type="submission" date="2021-06" db="EMBL/GenBank/DDBJ databases">
        <authorList>
            <person name="Kallberg Y."/>
            <person name="Tangrot J."/>
            <person name="Rosling A."/>
        </authorList>
    </citation>
    <scope>NUCLEOTIDE SEQUENCE</scope>
    <source>
        <strain evidence="1">28 12/20/2015</strain>
    </source>
</reference>
<proteinExistence type="predicted"/>
<name>A0ACA9MLV0_9GLOM</name>
<dbReference type="EMBL" id="CAJVPW010008605">
    <property type="protein sequence ID" value="CAG8595193.1"/>
    <property type="molecule type" value="Genomic_DNA"/>
</dbReference>
<gene>
    <name evidence="1" type="ORF">SPELUC_LOCUS6901</name>
</gene>
<accession>A0ACA9MLV0</accession>